<dbReference type="Proteomes" id="UP000277212">
    <property type="component" value="Unassembled WGS sequence"/>
</dbReference>
<dbReference type="PRINTS" id="PR00886">
    <property type="entry name" value="HIGHMOBLTY12"/>
</dbReference>
<feature type="compositionally biased region" description="Basic residues" evidence="7">
    <location>
        <begin position="195"/>
        <end position="204"/>
    </location>
</feature>
<name>A0A3M2SD95_9HYPO</name>
<evidence type="ECO:0000256" key="1">
    <source>
        <dbReference type="ARBA" id="ARBA00023125"/>
    </source>
</evidence>
<feature type="compositionally biased region" description="Basic and acidic residues" evidence="7">
    <location>
        <begin position="1"/>
        <end position="10"/>
    </location>
</feature>
<dbReference type="EMBL" id="NKUJ01000063">
    <property type="protein sequence ID" value="RMJ15536.1"/>
    <property type="molecule type" value="Genomic_DNA"/>
</dbReference>
<dbReference type="CDD" id="cd01390">
    <property type="entry name" value="HMG-box_NHP6-like"/>
    <property type="match status" value="1"/>
</dbReference>
<sequence length="287" mass="31719">MKDSGLREVEVEGLGSGGGRQRMRAAAGHGYGITQRTRWTELVDWARTRLSGGRAGRRRQREQTESEKESGGGEAQSVVKGDQSGQRQRGLRVPVEVPPAPPKMALGPAGQAAFPPHAQSVPHSKKAALASPHTFSSLSSLPYNLSPKILPHTRVSLYSSTLDTFLCSRHHHHPLVPKFFSKNTSKMPKADAGKRGKVQKKRGKKDPNAPKRGLSAYMFFANEQRENVREENPGISFGQVGKLLGERWKALNEKQRAPYEAKAAADKKRYEDEKQAYNADQEEEESS</sequence>
<keyword evidence="1 6" id="KW-0238">DNA-binding</keyword>
<keyword evidence="10" id="KW-1185">Reference proteome</keyword>
<dbReference type="OrthoDB" id="1919336at2759"/>
<accession>A0A3M2SD95</accession>
<dbReference type="InterPro" id="IPR036910">
    <property type="entry name" value="HMG_box_dom_sf"/>
</dbReference>
<feature type="compositionally biased region" description="Basic and acidic residues" evidence="7">
    <location>
        <begin position="61"/>
        <end position="71"/>
    </location>
</feature>
<reference evidence="9 10" key="1">
    <citation type="submission" date="2017-06" db="EMBL/GenBank/DDBJ databases">
        <title>Comparative genomic analysis of Ambrosia Fusariam Clade fungi.</title>
        <authorList>
            <person name="Stajich J.E."/>
            <person name="Carrillo J."/>
            <person name="Kijimoto T."/>
            <person name="Eskalen A."/>
            <person name="O'Donnell K."/>
            <person name="Kasson M."/>
        </authorList>
    </citation>
    <scope>NUCLEOTIDE SEQUENCE [LARGE SCALE GENOMIC DNA]</scope>
    <source>
        <strain evidence="9">UCR3666</strain>
    </source>
</reference>
<feature type="compositionally biased region" description="Basic and acidic residues" evidence="7">
    <location>
        <begin position="255"/>
        <end position="275"/>
    </location>
</feature>
<protein>
    <recommendedName>
        <fullName evidence="5">Non-histone chromosomal protein 6</fullName>
    </recommendedName>
</protein>
<dbReference type="GO" id="GO:0005634">
    <property type="term" value="C:nucleus"/>
    <property type="evidence" value="ECO:0007669"/>
    <property type="project" value="UniProtKB-UniRule"/>
</dbReference>
<proteinExistence type="inferred from homology"/>
<gene>
    <name evidence="9" type="ORF">CDV36_004808</name>
</gene>
<dbReference type="PANTHER" id="PTHR48112:SF22">
    <property type="entry name" value="MITOCHONDRIAL TRANSCRIPTION FACTOR A, ISOFORM B"/>
    <property type="match status" value="1"/>
</dbReference>
<comment type="caution">
    <text evidence="9">The sequence shown here is derived from an EMBL/GenBank/DDBJ whole genome shotgun (WGS) entry which is preliminary data.</text>
</comment>
<feature type="region of interest" description="Disordered" evidence="7">
    <location>
        <begin position="1"/>
        <end position="31"/>
    </location>
</feature>
<dbReference type="Pfam" id="PF00505">
    <property type="entry name" value="HMG_box"/>
    <property type="match status" value="1"/>
</dbReference>
<feature type="DNA-binding region" description="HMG box" evidence="6">
    <location>
        <begin position="210"/>
        <end position="278"/>
    </location>
</feature>
<dbReference type="GO" id="GO:0003677">
    <property type="term" value="F:DNA binding"/>
    <property type="evidence" value="ECO:0007669"/>
    <property type="project" value="UniProtKB-UniRule"/>
</dbReference>
<evidence type="ECO:0000256" key="7">
    <source>
        <dbReference type="SAM" id="MobiDB-lite"/>
    </source>
</evidence>
<feature type="domain" description="HMG box" evidence="8">
    <location>
        <begin position="210"/>
        <end position="278"/>
    </location>
</feature>
<keyword evidence="2 6" id="KW-0539">Nucleus</keyword>
<comment type="similarity">
    <text evidence="3">Belongs to the NHP6 family.</text>
</comment>
<dbReference type="AlphaFoldDB" id="A0A3M2SD95"/>
<evidence type="ECO:0000256" key="2">
    <source>
        <dbReference type="ARBA" id="ARBA00023242"/>
    </source>
</evidence>
<evidence type="ECO:0000313" key="9">
    <source>
        <dbReference type="EMBL" id="RMJ15536.1"/>
    </source>
</evidence>
<evidence type="ECO:0000313" key="10">
    <source>
        <dbReference type="Proteomes" id="UP000277212"/>
    </source>
</evidence>
<evidence type="ECO:0000256" key="6">
    <source>
        <dbReference type="PROSITE-ProRule" id="PRU00267"/>
    </source>
</evidence>
<dbReference type="InterPro" id="IPR009071">
    <property type="entry name" value="HMG_box_dom"/>
</dbReference>
<feature type="region of interest" description="Disordered" evidence="7">
    <location>
        <begin position="47"/>
        <end position="98"/>
    </location>
</feature>
<organism evidence="9 10">
    <name type="scientific">Fusarium kuroshium</name>
    <dbReference type="NCBI Taxonomy" id="2010991"/>
    <lineage>
        <taxon>Eukaryota</taxon>
        <taxon>Fungi</taxon>
        <taxon>Dikarya</taxon>
        <taxon>Ascomycota</taxon>
        <taxon>Pezizomycotina</taxon>
        <taxon>Sordariomycetes</taxon>
        <taxon>Hypocreomycetidae</taxon>
        <taxon>Hypocreales</taxon>
        <taxon>Nectriaceae</taxon>
        <taxon>Fusarium</taxon>
        <taxon>Fusarium solani species complex</taxon>
    </lineage>
</organism>
<dbReference type="SMART" id="SM00398">
    <property type="entry name" value="HMG"/>
    <property type="match status" value="1"/>
</dbReference>
<dbReference type="FunFam" id="1.10.30.10:FF:000016">
    <property type="entry name" value="FACT complex subunit SSRP1"/>
    <property type="match status" value="1"/>
</dbReference>
<comment type="function">
    <text evidence="4">DNA-binding protein that induces severe bending of DNA. Required for DNA-binding by the FACT complex, a general chromatin factor that acts to reorganize nucleosomes. The FACT complex is involved in multiple processes that require DNA as a template such as mRNA elongation, DNA replication and DNA repair. Also augments the fidelity of transcription by RNA polymerase III independently of any role in the FACT complex.</text>
</comment>
<evidence type="ECO:0000256" key="5">
    <source>
        <dbReference type="ARBA" id="ARBA00067275"/>
    </source>
</evidence>
<evidence type="ECO:0000256" key="4">
    <source>
        <dbReference type="ARBA" id="ARBA00057588"/>
    </source>
</evidence>
<feature type="region of interest" description="Disordered" evidence="7">
    <location>
        <begin position="255"/>
        <end position="287"/>
    </location>
</feature>
<dbReference type="PROSITE" id="PS50118">
    <property type="entry name" value="HMG_BOX_2"/>
    <property type="match status" value="1"/>
</dbReference>
<dbReference type="PANTHER" id="PTHR48112">
    <property type="entry name" value="HIGH MOBILITY GROUP PROTEIN DSP1"/>
    <property type="match status" value="1"/>
</dbReference>
<evidence type="ECO:0000259" key="8">
    <source>
        <dbReference type="PROSITE" id="PS50118"/>
    </source>
</evidence>
<dbReference type="STRING" id="2010991.A0A3M2SD95"/>
<dbReference type="SUPFAM" id="SSF47095">
    <property type="entry name" value="HMG-box"/>
    <property type="match status" value="1"/>
</dbReference>
<dbReference type="InterPro" id="IPR050342">
    <property type="entry name" value="HMGB"/>
</dbReference>
<feature type="region of interest" description="Disordered" evidence="7">
    <location>
        <begin position="178"/>
        <end position="215"/>
    </location>
</feature>
<evidence type="ECO:0000256" key="3">
    <source>
        <dbReference type="ARBA" id="ARBA00043963"/>
    </source>
</evidence>
<dbReference type="Gene3D" id="1.10.30.10">
    <property type="entry name" value="High mobility group box domain"/>
    <property type="match status" value="1"/>
</dbReference>